<comment type="caution">
    <text evidence="1">The sequence shown here is derived from an EMBL/GenBank/DDBJ whole genome shotgun (WGS) entry which is preliminary data.</text>
</comment>
<accession>A0ABC9X4C2</accession>
<dbReference type="AlphaFoldDB" id="A0ABC9X4C2"/>
<sequence>MDPKQKAVNLWKMKDPPVGKMSVIRDAWRMSSFRERGNLAGKSCCSRTFEKHHPRSTCLARLAQQTTFIAELIPFWRTFWLSLHGALKQLAYGCSQVDSIAIDASTRKHARNTLTAQVLFID</sequence>
<protein>
    <submittedName>
        <fullName evidence="1">Uncharacterized protein</fullName>
    </submittedName>
</protein>
<evidence type="ECO:0000313" key="1">
    <source>
        <dbReference type="EMBL" id="GAB0192536.1"/>
    </source>
</evidence>
<dbReference type="EMBL" id="BAAFJT010000007">
    <property type="protein sequence ID" value="GAB0192536.1"/>
    <property type="molecule type" value="Genomic_DNA"/>
</dbReference>
<keyword evidence="2" id="KW-1185">Reference proteome</keyword>
<organism evidence="1 2">
    <name type="scientific">Grus japonensis</name>
    <name type="common">Japanese crane</name>
    <name type="synonym">Red-crowned crane</name>
    <dbReference type="NCBI Taxonomy" id="30415"/>
    <lineage>
        <taxon>Eukaryota</taxon>
        <taxon>Metazoa</taxon>
        <taxon>Chordata</taxon>
        <taxon>Craniata</taxon>
        <taxon>Vertebrata</taxon>
        <taxon>Euteleostomi</taxon>
        <taxon>Archelosauria</taxon>
        <taxon>Archosauria</taxon>
        <taxon>Dinosauria</taxon>
        <taxon>Saurischia</taxon>
        <taxon>Theropoda</taxon>
        <taxon>Coelurosauria</taxon>
        <taxon>Aves</taxon>
        <taxon>Neognathae</taxon>
        <taxon>Neoaves</taxon>
        <taxon>Gruiformes</taxon>
        <taxon>Gruidae</taxon>
        <taxon>Grus</taxon>
    </lineage>
</organism>
<reference evidence="1 2" key="1">
    <citation type="submission" date="2024-06" db="EMBL/GenBank/DDBJ databases">
        <title>The draft genome of Grus japonensis, version 3.</title>
        <authorList>
            <person name="Nabeshima K."/>
            <person name="Suzuki S."/>
            <person name="Onuma M."/>
        </authorList>
    </citation>
    <scope>NUCLEOTIDE SEQUENCE [LARGE SCALE GENOMIC DNA]</scope>
    <source>
        <strain evidence="1 2">451A</strain>
    </source>
</reference>
<name>A0ABC9X4C2_GRUJA</name>
<dbReference type="Proteomes" id="UP001623348">
    <property type="component" value="Unassembled WGS sequence"/>
</dbReference>
<gene>
    <name evidence="1" type="ORF">GRJ2_001718900</name>
</gene>
<evidence type="ECO:0000313" key="2">
    <source>
        <dbReference type="Proteomes" id="UP001623348"/>
    </source>
</evidence>
<proteinExistence type="predicted"/>